<keyword evidence="2" id="KW-0479">Metal-binding</keyword>
<evidence type="ECO:0000313" key="5">
    <source>
        <dbReference type="EMBL" id="OQK17822.1"/>
    </source>
</evidence>
<evidence type="ECO:0000256" key="2">
    <source>
        <dbReference type="ARBA" id="ARBA00022723"/>
    </source>
</evidence>
<gene>
    <name evidence="5" type="ORF">AU255_08150</name>
</gene>
<dbReference type="PANTHER" id="PTHR37164">
    <property type="entry name" value="BACTERIOHEMERYTHRIN"/>
    <property type="match status" value="1"/>
</dbReference>
<evidence type="ECO:0000256" key="1">
    <source>
        <dbReference type="ARBA" id="ARBA00010587"/>
    </source>
</evidence>
<name>A0A1V8M8H1_9GAMM</name>
<comment type="similarity">
    <text evidence="1">Belongs to the hemerythrin family.</text>
</comment>
<dbReference type="AlphaFoldDB" id="A0A1V8M8H1"/>
<reference evidence="5 6" key="1">
    <citation type="submission" date="2015-12" db="EMBL/GenBank/DDBJ databases">
        <authorList>
            <person name="Shamseldin A."/>
            <person name="Moawad H."/>
            <person name="Abd El-Rahim W.M."/>
            <person name="Sadowsky M.J."/>
        </authorList>
    </citation>
    <scope>NUCLEOTIDE SEQUENCE [LARGE SCALE GENOMIC DNA]</scope>
    <source>
        <strain evidence="5 6">WF1</strain>
    </source>
</reference>
<evidence type="ECO:0000259" key="4">
    <source>
        <dbReference type="Pfam" id="PF01814"/>
    </source>
</evidence>
<keyword evidence="3" id="KW-0408">Iron</keyword>
<keyword evidence="6" id="KW-1185">Reference proteome</keyword>
<dbReference type="SUPFAM" id="SSF47188">
    <property type="entry name" value="Hemerythrin-like"/>
    <property type="match status" value="1"/>
</dbReference>
<comment type="caution">
    <text evidence="5">The sequence shown here is derived from an EMBL/GenBank/DDBJ whole genome shotgun (WGS) entry which is preliminary data.</text>
</comment>
<protein>
    <recommendedName>
        <fullName evidence="4">Hemerythrin-like domain-containing protein</fullName>
    </recommendedName>
</protein>
<dbReference type="STRING" id="1420851.AU255_08150"/>
<dbReference type="EMBL" id="LPUF01000001">
    <property type="protein sequence ID" value="OQK17822.1"/>
    <property type="molecule type" value="Genomic_DNA"/>
</dbReference>
<dbReference type="InterPro" id="IPR012827">
    <property type="entry name" value="Hemerythrin_metal-bd"/>
</dbReference>
<sequence length="189" mass="22101">MLVWSDKFETKINIVDTQHKNLVSLLNELFENIDSGEISEAKLDNILKQLLEYANKHFVDEEMLMLENNLDMRHRSIHRMEHHSFIYDTQHMRSYTKPDESISEIAGKLAEFITNWLTFHILGMDQTMASQIAAIQHGMTPEQAYESQKTSHQDAATTHLLLESVILMWRKTTERCYELEEKLAECSKS</sequence>
<dbReference type="Pfam" id="PF01814">
    <property type="entry name" value="Hemerythrin"/>
    <property type="match status" value="1"/>
</dbReference>
<dbReference type="OrthoDB" id="9813903at2"/>
<organism evidence="5 6">
    <name type="scientific">Methyloprofundus sedimenti</name>
    <dbReference type="NCBI Taxonomy" id="1420851"/>
    <lineage>
        <taxon>Bacteria</taxon>
        <taxon>Pseudomonadati</taxon>
        <taxon>Pseudomonadota</taxon>
        <taxon>Gammaproteobacteria</taxon>
        <taxon>Methylococcales</taxon>
        <taxon>Methylococcaceae</taxon>
        <taxon>Methyloprofundus</taxon>
    </lineage>
</organism>
<dbReference type="InterPro" id="IPR012312">
    <property type="entry name" value="Hemerythrin-like"/>
</dbReference>
<proteinExistence type="inferred from homology"/>
<evidence type="ECO:0000256" key="3">
    <source>
        <dbReference type="ARBA" id="ARBA00023004"/>
    </source>
</evidence>
<dbReference type="CDD" id="cd12107">
    <property type="entry name" value="Hemerythrin"/>
    <property type="match status" value="1"/>
</dbReference>
<evidence type="ECO:0000313" key="6">
    <source>
        <dbReference type="Proteomes" id="UP000191980"/>
    </source>
</evidence>
<dbReference type="GO" id="GO:0046872">
    <property type="term" value="F:metal ion binding"/>
    <property type="evidence" value="ECO:0007669"/>
    <property type="project" value="UniProtKB-KW"/>
</dbReference>
<dbReference type="NCBIfam" id="TIGR02481">
    <property type="entry name" value="hemeryth_dom"/>
    <property type="match status" value="1"/>
</dbReference>
<feature type="domain" description="Hemerythrin-like" evidence="4">
    <location>
        <begin position="11"/>
        <end position="130"/>
    </location>
</feature>
<dbReference type="NCBIfam" id="NF033749">
    <property type="entry name" value="bact_hemeryth"/>
    <property type="match status" value="1"/>
</dbReference>
<dbReference type="PANTHER" id="PTHR37164:SF1">
    <property type="entry name" value="BACTERIOHEMERYTHRIN"/>
    <property type="match status" value="1"/>
</dbReference>
<accession>A0A1V8M8H1</accession>
<dbReference type="Proteomes" id="UP000191980">
    <property type="component" value="Unassembled WGS sequence"/>
</dbReference>
<dbReference type="Gene3D" id="1.20.120.50">
    <property type="entry name" value="Hemerythrin-like"/>
    <property type="match status" value="1"/>
</dbReference>
<dbReference type="InterPro" id="IPR050669">
    <property type="entry name" value="Hemerythrin"/>
</dbReference>
<dbReference type="InterPro" id="IPR035938">
    <property type="entry name" value="Hemerythrin-like_sf"/>
</dbReference>
<dbReference type="RefSeq" id="WP_080522431.1">
    <property type="nucleotide sequence ID" value="NZ_LPUF01000001.1"/>
</dbReference>